<dbReference type="PANTHER" id="PTHR45947">
    <property type="entry name" value="SULFOQUINOVOSYL TRANSFERASE SQD2"/>
    <property type="match status" value="1"/>
</dbReference>
<dbReference type="Pfam" id="PF13439">
    <property type="entry name" value="Glyco_transf_4"/>
    <property type="match status" value="1"/>
</dbReference>
<keyword evidence="6" id="KW-1185">Reference proteome</keyword>
<dbReference type="GO" id="GO:1901137">
    <property type="term" value="P:carbohydrate derivative biosynthetic process"/>
    <property type="evidence" value="ECO:0007669"/>
    <property type="project" value="UniProtKB-ARBA"/>
</dbReference>
<evidence type="ECO:0000313" key="6">
    <source>
        <dbReference type="Proteomes" id="UP001284901"/>
    </source>
</evidence>
<dbReference type="CDD" id="cd03801">
    <property type="entry name" value="GT4_PimA-like"/>
    <property type="match status" value="1"/>
</dbReference>
<feature type="domain" description="Glycosyltransferase subfamily 4-like N-terminal" evidence="3">
    <location>
        <begin position="14"/>
        <end position="172"/>
    </location>
</feature>
<dbReference type="GeneID" id="92814305"/>
<keyword evidence="2 4" id="KW-0808">Transferase</keyword>
<reference evidence="4 6" key="1">
    <citation type="submission" date="2023-10" db="EMBL/GenBank/DDBJ databases">
        <title>Whole Genome based description of the genera Actinobaculum and Actinotignum reveals a complex phylogenetic relationship within the species included in the genus Actinotignum.</title>
        <authorList>
            <person name="Jensen C.S."/>
            <person name="Dargis R."/>
            <person name="Kemp M."/>
            <person name="Christensen J.J."/>
        </authorList>
    </citation>
    <scope>NUCLEOTIDE SEQUENCE</scope>
    <source>
        <strain evidence="5 6">SLA_B089</strain>
        <strain evidence="4">SLA_B245</strain>
    </source>
</reference>
<evidence type="ECO:0000313" key="4">
    <source>
        <dbReference type="EMBL" id="MDY5140375.1"/>
    </source>
</evidence>
<dbReference type="Pfam" id="PF13692">
    <property type="entry name" value="Glyco_trans_1_4"/>
    <property type="match status" value="1"/>
</dbReference>
<dbReference type="Proteomes" id="UP001284901">
    <property type="component" value="Unassembled WGS sequence"/>
</dbReference>
<evidence type="ECO:0000259" key="3">
    <source>
        <dbReference type="Pfam" id="PF13439"/>
    </source>
</evidence>
<dbReference type="AlphaFoldDB" id="A0AAW9HJ91"/>
<organism evidence="4 7">
    <name type="scientific">Actinotignum timonense</name>
    <dbReference type="NCBI Taxonomy" id="1870995"/>
    <lineage>
        <taxon>Bacteria</taxon>
        <taxon>Bacillati</taxon>
        <taxon>Actinomycetota</taxon>
        <taxon>Actinomycetes</taxon>
        <taxon>Actinomycetales</taxon>
        <taxon>Actinomycetaceae</taxon>
        <taxon>Actinotignum</taxon>
    </lineage>
</organism>
<sequence length="374" mass="40312">MNIGIACPYSWDVPGGVGFHIRDLAEELIARGHSVSVIAPSEENEALPDYVVPVGASVAIPYNGSVARLSFGPRVNRAVRRWLREGNFDVLHVHEPFVPSVSMLALMSAECPVVSTHHTAMDRSRAFDLFSPVLRPILEKIQARIAVSQEARRTTVQYLGGDAFIIPNGVYTADFEVPRDARFTGTPDSPTFGFLGRLDEPRKGLPVLAAAAPLILRDYPQARFFVAGKGDEEAARELFGEAAAQVIFLGPVSDADKAAMLASVDLYVAPNTGGESFGIILIEAMSAGGFVLASDIPAFRAVLGGGTFGDHFANEDPEDLARVALAALRDPQRRARVAQAGQAEAQRYDWSTVASQVFAVYETAVRTAQMEVEQ</sequence>
<dbReference type="EC" id="2.4.-.-" evidence="4"/>
<dbReference type="Proteomes" id="UP001288320">
    <property type="component" value="Unassembled WGS sequence"/>
</dbReference>
<accession>A0AAW9HJ91</accession>
<dbReference type="RefSeq" id="WP_087070701.1">
    <property type="nucleotide sequence ID" value="NZ_CAUPFC010000007.1"/>
</dbReference>
<dbReference type="InterPro" id="IPR050194">
    <property type="entry name" value="Glycosyltransferase_grp1"/>
</dbReference>
<name>A0AAW9HJ91_9ACTO</name>
<comment type="caution">
    <text evidence="4">The sequence shown here is derived from an EMBL/GenBank/DDBJ whole genome shotgun (WGS) entry which is preliminary data.</text>
</comment>
<dbReference type="SUPFAM" id="SSF53756">
    <property type="entry name" value="UDP-Glycosyltransferase/glycogen phosphorylase"/>
    <property type="match status" value="1"/>
</dbReference>
<dbReference type="EMBL" id="JAWNFY010000014">
    <property type="protein sequence ID" value="MDY5146546.1"/>
    <property type="molecule type" value="Genomic_DNA"/>
</dbReference>
<proteinExistence type="predicted"/>
<dbReference type="EMBL" id="JAWNFV010000005">
    <property type="protein sequence ID" value="MDY5140375.1"/>
    <property type="molecule type" value="Genomic_DNA"/>
</dbReference>
<dbReference type="InterPro" id="IPR028098">
    <property type="entry name" value="Glyco_trans_4-like_N"/>
</dbReference>
<evidence type="ECO:0000313" key="5">
    <source>
        <dbReference type="EMBL" id="MDY5146546.1"/>
    </source>
</evidence>
<evidence type="ECO:0000256" key="1">
    <source>
        <dbReference type="ARBA" id="ARBA00022676"/>
    </source>
</evidence>
<keyword evidence="1 4" id="KW-0328">Glycosyltransferase</keyword>
<dbReference type="Gene3D" id="3.40.50.2000">
    <property type="entry name" value="Glycogen Phosphorylase B"/>
    <property type="match status" value="2"/>
</dbReference>
<protein>
    <submittedName>
        <fullName evidence="4">Glycosyltransferase family 4 protein</fullName>
        <ecNumber evidence="4">2.4.-.-</ecNumber>
    </submittedName>
</protein>
<dbReference type="PANTHER" id="PTHR45947:SF3">
    <property type="entry name" value="SULFOQUINOVOSYL TRANSFERASE SQD2"/>
    <property type="match status" value="1"/>
</dbReference>
<evidence type="ECO:0000313" key="7">
    <source>
        <dbReference type="Proteomes" id="UP001288320"/>
    </source>
</evidence>
<gene>
    <name evidence="4" type="ORF">R6G74_03485</name>
    <name evidence="5" type="ORF">R6P33_05845</name>
</gene>
<dbReference type="GO" id="GO:0016757">
    <property type="term" value="F:glycosyltransferase activity"/>
    <property type="evidence" value="ECO:0007669"/>
    <property type="project" value="UniProtKB-KW"/>
</dbReference>
<evidence type="ECO:0000256" key="2">
    <source>
        <dbReference type="ARBA" id="ARBA00022679"/>
    </source>
</evidence>